<dbReference type="Gene3D" id="2.115.10.20">
    <property type="entry name" value="Glycosyl hydrolase domain, family 43"/>
    <property type="match status" value="1"/>
</dbReference>
<proteinExistence type="inferred from homology"/>
<reference evidence="8 9" key="1">
    <citation type="journal article" date="2014" name="Antonie Van Leeuwenhoek">
        <title>Hyphomonas beringensis sp. nov. and Hyphomonas chukchiensis sp. nov., isolated from surface seawater of the Bering Sea and Chukchi Sea.</title>
        <authorList>
            <person name="Li C."/>
            <person name="Lai Q."/>
            <person name="Li G."/>
            <person name="Dong C."/>
            <person name="Wang J."/>
            <person name="Liao Y."/>
            <person name="Shao Z."/>
        </authorList>
    </citation>
    <scope>NUCLEOTIDE SEQUENCE [LARGE SCALE GENOMIC DNA]</scope>
    <source>
        <strain evidence="8 9">SCH89</strain>
    </source>
</reference>
<dbReference type="InterPro" id="IPR006710">
    <property type="entry name" value="Glyco_hydro_43"/>
</dbReference>
<feature type="site" description="Important for catalytic activity, responsible for pKa modulation of the active site Glu and correct orientation of both the proton donor and substrate" evidence="5">
    <location>
        <position position="186"/>
    </location>
</feature>
<dbReference type="SUPFAM" id="SSF49899">
    <property type="entry name" value="Concanavalin A-like lectins/glucanases"/>
    <property type="match status" value="1"/>
</dbReference>
<dbReference type="RefSeq" id="WP_084146432.1">
    <property type="nucleotide sequence ID" value="NZ_ARYL01000039.1"/>
</dbReference>
<dbReference type="PANTHER" id="PTHR42812">
    <property type="entry name" value="BETA-XYLOSIDASE"/>
    <property type="match status" value="1"/>
</dbReference>
<feature type="active site" description="Proton donor" evidence="4">
    <location>
        <position position="251"/>
    </location>
</feature>
<dbReference type="GO" id="GO:0005975">
    <property type="term" value="P:carbohydrate metabolic process"/>
    <property type="evidence" value="ECO:0007669"/>
    <property type="project" value="InterPro"/>
</dbReference>
<feature type="active site" description="Proton acceptor" evidence="4">
    <location>
        <position position="79"/>
    </location>
</feature>
<dbReference type="OrthoDB" id="9801455at2"/>
<dbReference type="Gene3D" id="2.60.120.200">
    <property type="match status" value="1"/>
</dbReference>
<keyword evidence="3 6" id="KW-0326">Glycosidase</keyword>
<dbReference type="eggNOG" id="COG3507">
    <property type="taxonomic scope" value="Bacteria"/>
</dbReference>
<evidence type="ECO:0000256" key="3">
    <source>
        <dbReference type="ARBA" id="ARBA00023295"/>
    </source>
</evidence>
<comment type="caution">
    <text evidence="8">The sequence shown here is derived from an EMBL/GenBank/DDBJ whole genome shotgun (WGS) entry which is preliminary data.</text>
</comment>
<dbReference type="PROSITE" id="PS51257">
    <property type="entry name" value="PROKAR_LIPOPROTEIN"/>
    <property type="match status" value="1"/>
</dbReference>
<dbReference type="Proteomes" id="UP000024942">
    <property type="component" value="Unassembled WGS sequence"/>
</dbReference>
<evidence type="ECO:0000256" key="6">
    <source>
        <dbReference type="RuleBase" id="RU361187"/>
    </source>
</evidence>
<dbReference type="STRING" id="1280953.HOC_17676"/>
<evidence type="ECO:0000256" key="1">
    <source>
        <dbReference type="ARBA" id="ARBA00009865"/>
    </source>
</evidence>
<dbReference type="InterPro" id="IPR041542">
    <property type="entry name" value="GH43_C2"/>
</dbReference>
<evidence type="ECO:0000313" key="9">
    <source>
        <dbReference type="Proteomes" id="UP000024942"/>
    </source>
</evidence>
<sequence>MVRAKSIGHAGCALALVLLAGCDSGHKDAAQETAPASEAAISAARFEWFKYSGNDPAFETSGDLSTGYVNPVLAGFYPDPSVTRAGDDYYLVTSTFGYFPGIPVMHSRDLVNWEQVGNVIDRPGMLDFDGLGLSRGVFAPTIEFHDSTFYVGNTCVDCGGNFIVTTQDPAGPWSDPIWLPEVGGIDPSVFFDEDGKVYVINNDSPPEEALYEGHRAIWIREVDPKTFQSISEPIVLIDGGIHPEEKPIWIEGPHIYRIGDWYYLSAAEGGTAVDHSQVVLRSKTVTGPYVAYEDNPILTQRDQPEDRSDPITSVGHADLVQDGAGQWWATFLGVRPYEDDYYNTGRETFLLPVDWSSGWPVILPKGELVPHFVPQRPSAPAAEASSVPLTGNFEYVEEFNADRLPFNWMTLRVPTSQWWTLQDGELRLEPRPVDLGAGAQPSFWGRRQQHQNASAESSLIFTPEAAGEEAGLAVFQNDNYFYALGVTRDEAGNVFIKLRRKAGPEAALGGEEVAVQGIEPLPGTPIQLRITARGDVYDFAYRLDGDSDWITLADGLDGKILSTNVAGGFVGAVFGLYAQAPDANP</sequence>
<evidence type="ECO:0000256" key="4">
    <source>
        <dbReference type="PIRSR" id="PIRSR606710-1"/>
    </source>
</evidence>
<keyword evidence="9" id="KW-1185">Reference proteome</keyword>
<accession>A0A059G369</accession>
<protein>
    <submittedName>
        <fullName evidence="8">Xylan 1,4-beta-xylosidase</fullName>
    </submittedName>
</protein>
<dbReference type="PANTHER" id="PTHR42812:SF12">
    <property type="entry name" value="BETA-XYLOSIDASE-RELATED"/>
    <property type="match status" value="1"/>
</dbReference>
<dbReference type="GO" id="GO:0004553">
    <property type="term" value="F:hydrolase activity, hydrolyzing O-glycosyl compounds"/>
    <property type="evidence" value="ECO:0007669"/>
    <property type="project" value="InterPro"/>
</dbReference>
<comment type="similarity">
    <text evidence="1 6">Belongs to the glycosyl hydrolase 43 family.</text>
</comment>
<evidence type="ECO:0000256" key="5">
    <source>
        <dbReference type="PIRSR" id="PIRSR606710-2"/>
    </source>
</evidence>
<dbReference type="EMBL" id="ARYL01000039">
    <property type="protein sequence ID" value="KDA01005.1"/>
    <property type="molecule type" value="Genomic_DNA"/>
</dbReference>
<keyword evidence="2 6" id="KW-0378">Hydrolase</keyword>
<evidence type="ECO:0000259" key="7">
    <source>
        <dbReference type="Pfam" id="PF17851"/>
    </source>
</evidence>
<evidence type="ECO:0000313" key="8">
    <source>
        <dbReference type="EMBL" id="KDA01005.1"/>
    </source>
</evidence>
<dbReference type="InterPro" id="IPR023296">
    <property type="entry name" value="Glyco_hydro_beta-prop_sf"/>
</dbReference>
<dbReference type="InterPro" id="IPR051795">
    <property type="entry name" value="Glycosyl_Hydrlase_43"/>
</dbReference>
<name>A0A059G369_9PROT</name>
<evidence type="ECO:0000256" key="2">
    <source>
        <dbReference type="ARBA" id="ARBA00022801"/>
    </source>
</evidence>
<dbReference type="Pfam" id="PF17851">
    <property type="entry name" value="GH43_C2"/>
    <property type="match status" value="1"/>
</dbReference>
<feature type="domain" description="Beta-xylosidase C-terminal Concanavalin A-like" evidence="7">
    <location>
        <begin position="397"/>
        <end position="581"/>
    </location>
</feature>
<organism evidence="8 9">
    <name type="scientific">Hyphomonas oceanitis SCH89</name>
    <dbReference type="NCBI Taxonomy" id="1280953"/>
    <lineage>
        <taxon>Bacteria</taxon>
        <taxon>Pseudomonadati</taxon>
        <taxon>Pseudomonadota</taxon>
        <taxon>Alphaproteobacteria</taxon>
        <taxon>Hyphomonadales</taxon>
        <taxon>Hyphomonadaceae</taxon>
        <taxon>Hyphomonas</taxon>
    </lineage>
</organism>
<dbReference type="SUPFAM" id="SSF75005">
    <property type="entry name" value="Arabinanase/levansucrase/invertase"/>
    <property type="match status" value="1"/>
</dbReference>
<dbReference type="AlphaFoldDB" id="A0A059G369"/>
<dbReference type="InterPro" id="IPR013320">
    <property type="entry name" value="ConA-like_dom_sf"/>
</dbReference>
<dbReference type="CDD" id="cd18617">
    <property type="entry name" value="GH43_XynB-like"/>
    <property type="match status" value="1"/>
</dbReference>
<dbReference type="PATRIC" id="fig|1280953.3.peg.3538"/>
<gene>
    <name evidence="8" type="ORF">HOC_17676</name>
</gene>
<dbReference type="Pfam" id="PF04616">
    <property type="entry name" value="Glyco_hydro_43"/>
    <property type="match status" value="1"/>
</dbReference>